<evidence type="ECO:0000259" key="1">
    <source>
        <dbReference type="Pfam" id="PF13240"/>
    </source>
</evidence>
<dbReference type="InterPro" id="IPR026870">
    <property type="entry name" value="Zinc_ribbon_dom"/>
</dbReference>
<comment type="caution">
    <text evidence="2">The sequence shown here is derived from an EMBL/GenBank/DDBJ whole genome shotgun (WGS) entry which is preliminary data.</text>
</comment>
<feature type="domain" description="Zinc-ribbon" evidence="1">
    <location>
        <begin position="48"/>
        <end position="68"/>
    </location>
</feature>
<dbReference type="AlphaFoldDB" id="A0A0F9E3H7"/>
<organism evidence="2">
    <name type="scientific">marine sediment metagenome</name>
    <dbReference type="NCBI Taxonomy" id="412755"/>
    <lineage>
        <taxon>unclassified sequences</taxon>
        <taxon>metagenomes</taxon>
        <taxon>ecological metagenomes</taxon>
    </lineage>
</organism>
<proteinExistence type="predicted"/>
<sequence length="71" mass="8021">MPPIPEVLEKKEGKFISEVPQVKTEEIQPTPPISEKMEDKPKAIPKRCKLCGTELNNKATFCPQCGKRVKK</sequence>
<protein>
    <recommendedName>
        <fullName evidence="1">Zinc-ribbon domain-containing protein</fullName>
    </recommendedName>
</protein>
<accession>A0A0F9E3H7</accession>
<dbReference type="Pfam" id="PF13240">
    <property type="entry name" value="Zn_Ribbon_1"/>
    <property type="match status" value="1"/>
</dbReference>
<reference evidence="2" key="1">
    <citation type="journal article" date="2015" name="Nature">
        <title>Complex archaea that bridge the gap between prokaryotes and eukaryotes.</title>
        <authorList>
            <person name="Spang A."/>
            <person name="Saw J.H."/>
            <person name="Jorgensen S.L."/>
            <person name="Zaremba-Niedzwiedzka K."/>
            <person name="Martijn J."/>
            <person name="Lind A.E."/>
            <person name="van Eijk R."/>
            <person name="Schleper C."/>
            <person name="Guy L."/>
            <person name="Ettema T.J."/>
        </authorList>
    </citation>
    <scope>NUCLEOTIDE SEQUENCE</scope>
</reference>
<evidence type="ECO:0000313" key="2">
    <source>
        <dbReference type="EMBL" id="KKL60681.1"/>
    </source>
</evidence>
<gene>
    <name evidence="2" type="ORF">LCGC14_2202900</name>
</gene>
<dbReference type="EMBL" id="LAZR01029066">
    <property type="protein sequence ID" value="KKL60681.1"/>
    <property type="molecule type" value="Genomic_DNA"/>
</dbReference>
<name>A0A0F9E3H7_9ZZZZ</name>